<keyword evidence="15" id="KW-0472">Membrane</keyword>
<evidence type="ECO:0000256" key="1">
    <source>
        <dbReference type="ARBA" id="ARBA00004255"/>
    </source>
</evidence>
<dbReference type="GO" id="GO:0003924">
    <property type="term" value="F:GTPase activity"/>
    <property type="evidence" value="ECO:0007669"/>
    <property type="project" value="InterPro"/>
</dbReference>
<dbReference type="PRINTS" id="PR00328">
    <property type="entry name" value="SAR1GTPBP"/>
</dbReference>
<dbReference type="InterPro" id="IPR006687">
    <property type="entry name" value="Small_GTPase_SAR1"/>
</dbReference>
<evidence type="ECO:0000256" key="8">
    <source>
        <dbReference type="ARBA" id="ARBA00022741"/>
    </source>
</evidence>
<keyword evidence="14 19" id="KW-0342">GTP-binding</keyword>
<comment type="subcellular location">
    <subcellularLocation>
        <location evidence="2">Cytoplasmic vesicle</location>
        <location evidence="2">COPII-coated vesicle membrane</location>
        <topology evidence="2">Peripheral membrane protein</topology>
        <orientation evidence="2">Cytoplasmic side</orientation>
    </subcellularLocation>
    <subcellularLocation>
        <location evidence="3">Endoplasmic reticulum membrane</location>
        <topology evidence="3">Peripheral membrane protein</topology>
        <orientation evidence="3">Cytoplasmic side</orientation>
    </subcellularLocation>
    <subcellularLocation>
        <location evidence="1">Golgi apparatus membrane</location>
        <topology evidence="1">Peripheral membrane protein</topology>
        <orientation evidence="1">Cytoplasmic side</orientation>
    </subcellularLocation>
</comment>
<evidence type="ECO:0000256" key="17">
    <source>
        <dbReference type="PIRSR" id="PIRSR606687-1"/>
    </source>
</evidence>
<evidence type="ECO:0000256" key="3">
    <source>
        <dbReference type="ARBA" id="ARBA00004397"/>
    </source>
</evidence>
<dbReference type="HOGENOM" id="CLU_040729_6_0_1"/>
<evidence type="ECO:0000256" key="2">
    <source>
        <dbReference type="ARBA" id="ARBA00004299"/>
    </source>
</evidence>
<dbReference type="InterPro" id="IPR006689">
    <property type="entry name" value="Small_GTPase_ARF/SAR"/>
</dbReference>
<evidence type="ECO:0000256" key="12">
    <source>
        <dbReference type="ARBA" id="ARBA00022927"/>
    </source>
</evidence>
<sequence length="210" mass="23962">MIHIFPDNLTMSAILQWLRDSAIQFGFMKRTAKIIVLGLDNSGKSTLLYMLKYHRIAPLQPTLFPCTSEFTFSNINYYSYDISGLGQPRRLWRDYYQAARDGVIFLVDSTGIDRFAEAREELRVLLSAQALSNVPFLVLGTKIDAPGAVSEYELRQQLRLVETTGKGVGFPPDGTRPVELFMCSTVQRRGYEEALQWFSQHVPYSYRADT</sequence>
<feature type="binding site" evidence="18">
    <location>
        <position position="43"/>
    </location>
    <ligand>
        <name>GTP</name>
        <dbReference type="ChEBI" id="CHEBI:37565"/>
    </ligand>
</feature>
<evidence type="ECO:0000256" key="7">
    <source>
        <dbReference type="ARBA" id="ARBA00022448"/>
    </source>
</evidence>
<dbReference type="InterPro" id="IPR027417">
    <property type="entry name" value="P-loop_NTPase"/>
</dbReference>
<dbReference type="AlphaFoldDB" id="B0DPZ6"/>
<dbReference type="GO" id="GO:0046872">
    <property type="term" value="F:metal ion binding"/>
    <property type="evidence" value="ECO:0007669"/>
    <property type="project" value="UniProtKB-KW"/>
</dbReference>
<dbReference type="PROSITE" id="PS51422">
    <property type="entry name" value="SAR1"/>
    <property type="match status" value="1"/>
</dbReference>
<dbReference type="InParanoid" id="B0DPZ6"/>
<feature type="binding site" evidence="18">
    <location>
        <position position="142"/>
    </location>
    <ligand>
        <name>GTP</name>
        <dbReference type="ChEBI" id="CHEBI:37565"/>
    </ligand>
</feature>
<keyword evidence="22" id="KW-1185">Reference proteome</keyword>
<feature type="binding site" evidence="18">
    <location>
        <position position="41"/>
    </location>
    <ligand>
        <name>GTP</name>
        <dbReference type="ChEBI" id="CHEBI:37565"/>
    </ligand>
</feature>
<dbReference type="SMART" id="SM00178">
    <property type="entry name" value="SAR"/>
    <property type="match status" value="1"/>
</dbReference>
<dbReference type="GO" id="GO:0012507">
    <property type="term" value="C:ER to Golgi transport vesicle membrane"/>
    <property type="evidence" value="ECO:0007669"/>
    <property type="project" value="UniProtKB-SubCell"/>
</dbReference>
<feature type="binding site" evidence="19">
    <location>
        <position position="84"/>
    </location>
    <ligand>
        <name>GTP</name>
        <dbReference type="ChEBI" id="CHEBI:37565"/>
    </ligand>
</feature>
<keyword evidence="7" id="KW-0813">Transport</keyword>
<feature type="binding site" evidence="18">
    <location>
        <position position="144"/>
    </location>
    <ligand>
        <name>GTP</name>
        <dbReference type="ChEBI" id="CHEBI:37565"/>
    </ligand>
</feature>
<evidence type="ECO:0000256" key="5">
    <source>
        <dbReference type="ARBA" id="ARBA00019961"/>
    </source>
</evidence>
<proteinExistence type="inferred from homology"/>
<dbReference type="Pfam" id="PF00025">
    <property type="entry name" value="Arf"/>
    <property type="match status" value="1"/>
</dbReference>
<keyword evidence="12" id="KW-0653">Protein transport</keyword>
<evidence type="ECO:0000256" key="6">
    <source>
        <dbReference type="ARBA" id="ARBA00021124"/>
    </source>
</evidence>
<keyword evidence="17" id="KW-0479">Metal-binding</keyword>
<name>B0DPZ6_LACBS</name>
<dbReference type="GO" id="GO:0005525">
    <property type="term" value="F:GTP binding"/>
    <property type="evidence" value="ECO:0007669"/>
    <property type="project" value="UniProtKB-KW"/>
</dbReference>
<dbReference type="FunFam" id="3.40.50.300:FF:000161">
    <property type="entry name" value="Small COPII coat GTPase"/>
    <property type="match status" value="1"/>
</dbReference>
<evidence type="ECO:0000313" key="21">
    <source>
        <dbReference type="EMBL" id="EDR03203.1"/>
    </source>
</evidence>
<evidence type="ECO:0000256" key="19">
    <source>
        <dbReference type="PIRSR" id="PIRSR606689-1"/>
    </source>
</evidence>
<keyword evidence="11" id="KW-0931">ER-Golgi transport</keyword>
<feature type="binding site" evidence="18">
    <location>
        <position position="46"/>
    </location>
    <ligand>
        <name>GTP</name>
        <dbReference type="ChEBI" id="CHEBI:37565"/>
    </ligand>
</feature>
<evidence type="ECO:0000256" key="13">
    <source>
        <dbReference type="ARBA" id="ARBA00023034"/>
    </source>
</evidence>
<dbReference type="RefSeq" id="XP_001885999.1">
    <property type="nucleotide sequence ID" value="XM_001885964.1"/>
</dbReference>
<keyword evidence="9" id="KW-0378">Hydrolase</keyword>
<dbReference type="GO" id="GO:0000139">
    <property type="term" value="C:Golgi membrane"/>
    <property type="evidence" value="ECO:0007669"/>
    <property type="project" value="UniProtKB-SubCell"/>
</dbReference>
<gene>
    <name evidence="21" type="ORF">LACBIDRAFT_392948</name>
</gene>
<dbReference type="PANTHER" id="PTHR45684">
    <property type="entry name" value="RE74312P"/>
    <property type="match status" value="1"/>
</dbReference>
<comment type="similarity">
    <text evidence="4">Belongs to the small GTPase superfamily. SAR1 family.</text>
</comment>
<dbReference type="Gene3D" id="3.40.50.300">
    <property type="entry name" value="P-loop containing nucleotide triphosphate hydrolases"/>
    <property type="match status" value="1"/>
</dbReference>
<evidence type="ECO:0000256" key="10">
    <source>
        <dbReference type="ARBA" id="ARBA00022824"/>
    </source>
</evidence>
<dbReference type="SUPFAM" id="SSF52540">
    <property type="entry name" value="P-loop containing nucleoside triphosphate hydrolases"/>
    <property type="match status" value="1"/>
</dbReference>
<evidence type="ECO:0000313" key="22">
    <source>
        <dbReference type="Proteomes" id="UP000001194"/>
    </source>
</evidence>
<protein>
    <recommendedName>
        <fullName evidence="6">Small COPII coat GTPase SAR1</fullName>
    </recommendedName>
    <alternativeName>
        <fullName evidence="5">Small COPII coat GTPase sar1</fullName>
    </alternativeName>
</protein>
<feature type="binding site" evidence="17">
    <location>
        <position position="40"/>
    </location>
    <ligand>
        <name>Mg(2+)</name>
        <dbReference type="ChEBI" id="CHEBI:18420"/>
    </ligand>
</feature>
<evidence type="ECO:0000256" key="20">
    <source>
        <dbReference type="PIRSR" id="PIRSR606689-2"/>
    </source>
</evidence>
<feature type="binding site" evidence="18">
    <location>
        <position position="186"/>
    </location>
    <ligand>
        <name>GTP</name>
        <dbReference type="ChEBI" id="CHEBI:37565"/>
    </ligand>
</feature>
<organism evidence="22">
    <name type="scientific">Laccaria bicolor (strain S238N-H82 / ATCC MYA-4686)</name>
    <name type="common">Bicoloured deceiver</name>
    <name type="synonym">Laccaria laccata var. bicolor</name>
    <dbReference type="NCBI Taxonomy" id="486041"/>
    <lineage>
        <taxon>Eukaryota</taxon>
        <taxon>Fungi</taxon>
        <taxon>Dikarya</taxon>
        <taxon>Basidiomycota</taxon>
        <taxon>Agaricomycotina</taxon>
        <taxon>Agaricomycetes</taxon>
        <taxon>Agaricomycetidae</taxon>
        <taxon>Agaricales</taxon>
        <taxon>Agaricineae</taxon>
        <taxon>Hydnangiaceae</taxon>
        <taxon>Laccaria</taxon>
    </lineage>
</organism>
<evidence type="ECO:0000256" key="16">
    <source>
        <dbReference type="ARBA" id="ARBA00023329"/>
    </source>
</evidence>
<dbReference type="GO" id="GO:0016192">
    <property type="term" value="P:vesicle-mediated transport"/>
    <property type="evidence" value="ECO:0007669"/>
    <property type="project" value="UniProtKB-KW"/>
</dbReference>
<dbReference type="KEGG" id="lbc:LACBIDRAFT_392948"/>
<feature type="binding site" evidence="18">
    <location>
        <position position="44"/>
    </location>
    <ligand>
        <name>GTP</name>
        <dbReference type="ChEBI" id="CHEBI:37565"/>
    </ligand>
</feature>
<feature type="binding site" evidence="19">
    <location>
        <begin position="38"/>
        <end position="45"/>
    </location>
    <ligand>
        <name>GTP</name>
        <dbReference type="ChEBI" id="CHEBI:37565"/>
    </ligand>
</feature>
<dbReference type="GeneID" id="6081728"/>
<accession>B0DPZ6</accession>
<dbReference type="GO" id="GO:0005789">
    <property type="term" value="C:endoplasmic reticulum membrane"/>
    <property type="evidence" value="ECO:0007669"/>
    <property type="project" value="UniProtKB-SubCell"/>
</dbReference>
<reference evidence="21 22" key="1">
    <citation type="journal article" date="2008" name="Nature">
        <title>The genome of Laccaria bicolor provides insights into mycorrhizal symbiosis.</title>
        <authorList>
            <person name="Martin F."/>
            <person name="Aerts A."/>
            <person name="Ahren D."/>
            <person name="Brun A."/>
            <person name="Danchin E.G.J."/>
            <person name="Duchaussoy F."/>
            <person name="Gibon J."/>
            <person name="Kohler A."/>
            <person name="Lindquist E."/>
            <person name="Pereda V."/>
            <person name="Salamov A."/>
            <person name="Shapiro H.J."/>
            <person name="Wuyts J."/>
            <person name="Blaudez D."/>
            <person name="Buee M."/>
            <person name="Brokstein P."/>
            <person name="Canbaeck B."/>
            <person name="Cohen D."/>
            <person name="Courty P.E."/>
            <person name="Coutinho P.M."/>
            <person name="Delaruelle C."/>
            <person name="Detter J.C."/>
            <person name="Deveau A."/>
            <person name="DiFazio S."/>
            <person name="Duplessis S."/>
            <person name="Fraissinet-Tachet L."/>
            <person name="Lucic E."/>
            <person name="Frey-Klett P."/>
            <person name="Fourrey C."/>
            <person name="Feussner I."/>
            <person name="Gay G."/>
            <person name="Grimwood J."/>
            <person name="Hoegger P.J."/>
            <person name="Jain P."/>
            <person name="Kilaru S."/>
            <person name="Labbe J."/>
            <person name="Lin Y.C."/>
            <person name="Legue V."/>
            <person name="Le Tacon F."/>
            <person name="Marmeisse R."/>
            <person name="Melayah D."/>
            <person name="Montanini B."/>
            <person name="Muratet M."/>
            <person name="Nehls U."/>
            <person name="Niculita-Hirzel H."/>
            <person name="Oudot-Le Secq M.P."/>
            <person name="Peter M."/>
            <person name="Quesneville H."/>
            <person name="Rajashekar B."/>
            <person name="Reich M."/>
            <person name="Rouhier N."/>
            <person name="Schmutz J."/>
            <person name="Yin T."/>
            <person name="Chalot M."/>
            <person name="Henrissat B."/>
            <person name="Kuees U."/>
            <person name="Lucas S."/>
            <person name="Van de Peer Y."/>
            <person name="Podila G.K."/>
            <person name="Polle A."/>
            <person name="Pukkila P.J."/>
            <person name="Richardson P.M."/>
            <person name="Rouze P."/>
            <person name="Sanders I.R."/>
            <person name="Stajich J.E."/>
            <person name="Tunlid A."/>
            <person name="Tuskan G."/>
            <person name="Grigoriev I.V."/>
        </authorList>
    </citation>
    <scope>NUCLEOTIDE SEQUENCE [LARGE SCALE GENOMIC DNA]</scope>
    <source>
        <strain evidence="22">S238N-H82 / ATCC MYA-4686</strain>
    </source>
</reference>
<keyword evidence="17" id="KW-0460">Magnesium</keyword>
<dbReference type="GO" id="GO:0006886">
    <property type="term" value="P:intracellular protein transport"/>
    <property type="evidence" value="ECO:0007669"/>
    <property type="project" value="InterPro"/>
</dbReference>
<dbReference type="SMART" id="SM00177">
    <property type="entry name" value="ARF"/>
    <property type="match status" value="1"/>
</dbReference>
<evidence type="ECO:0000256" key="18">
    <source>
        <dbReference type="PIRSR" id="PIRSR606687-2"/>
    </source>
</evidence>
<keyword evidence="8 18" id="KW-0547">Nucleotide-binding</keyword>
<feature type="binding site" evidence="20">
    <location>
        <position position="62"/>
    </location>
    <ligand>
        <name>Mg(2+)</name>
        <dbReference type="ChEBI" id="CHEBI:18420"/>
    </ligand>
</feature>
<keyword evidence="13" id="KW-0333">Golgi apparatus</keyword>
<keyword evidence="10" id="KW-0256">Endoplasmic reticulum</keyword>
<evidence type="ECO:0000256" key="4">
    <source>
        <dbReference type="ARBA" id="ARBA00007507"/>
    </source>
</evidence>
<evidence type="ECO:0000256" key="15">
    <source>
        <dbReference type="ARBA" id="ARBA00023136"/>
    </source>
</evidence>
<dbReference type="OrthoDB" id="2011769at2759"/>
<evidence type="ECO:0000256" key="11">
    <source>
        <dbReference type="ARBA" id="ARBA00022892"/>
    </source>
</evidence>
<dbReference type="PROSITE" id="PS51417">
    <property type="entry name" value="ARF"/>
    <property type="match status" value="1"/>
</dbReference>
<evidence type="ECO:0000256" key="9">
    <source>
        <dbReference type="ARBA" id="ARBA00022801"/>
    </source>
</evidence>
<keyword evidence="16" id="KW-0968">Cytoplasmic vesicle</keyword>
<feature type="binding site" evidence="20">
    <location>
        <position position="45"/>
    </location>
    <ligand>
        <name>Mg(2+)</name>
        <dbReference type="ChEBI" id="CHEBI:18420"/>
    </ligand>
</feature>
<dbReference type="EMBL" id="DS547125">
    <property type="protein sequence ID" value="EDR03203.1"/>
    <property type="molecule type" value="Genomic_DNA"/>
</dbReference>
<evidence type="ECO:0000256" key="14">
    <source>
        <dbReference type="ARBA" id="ARBA00023134"/>
    </source>
</evidence>
<dbReference type="STRING" id="486041.B0DPZ6"/>
<dbReference type="Proteomes" id="UP000001194">
    <property type="component" value="Unassembled WGS sequence"/>
</dbReference>